<feature type="region of interest" description="Disordered" evidence="1">
    <location>
        <begin position="513"/>
        <end position="537"/>
    </location>
</feature>
<evidence type="ECO:0000256" key="1">
    <source>
        <dbReference type="SAM" id="MobiDB-lite"/>
    </source>
</evidence>
<feature type="compositionally biased region" description="Polar residues" evidence="1">
    <location>
        <begin position="325"/>
        <end position="345"/>
    </location>
</feature>
<organism evidence="2 3">
    <name type="scientific">Vespula squamosa</name>
    <name type="common">Southern yellow jacket</name>
    <name type="synonym">Wasp</name>
    <dbReference type="NCBI Taxonomy" id="30214"/>
    <lineage>
        <taxon>Eukaryota</taxon>
        <taxon>Metazoa</taxon>
        <taxon>Ecdysozoa</taxon>
        <taxon>Arthropoda</taxon>
        <taxon>Hexapoda</taxon>
        <taxon>Insecta</taxon>
        <taxon>Pterygota</taxon>
        <taxon>Neoptera</taxon>
        <taxon>Endopterygota</taxon>
        <taxon>Hymenoptera</taxon>
        <taxon>Apocrita</taxon>
        <taxon>Aculeata</taxon>
        <taxon>Vespoidea</taxon>
        <taxon>Vespidae</taxon>
        <taxon>Vespinae</taxon>
        <taxon>Vespula</taxon>
    </lineage>
</organism>
<feature type="region of interest" description="Disordered" evidence="1">
    <location>
        <begin position="457"/>
        <end position="484"/>
    </location>
</feature>
<dbReference type="Proteomes" id="UP001607302">
    <property type="component" value="Unassembled WGS sequence"/>
</dbReference>
<protein>
    <submittedName>
        <fullName evidence="2">Mucin-4 isoform X4</fullName>
    </submittedName>
</protein>
<feature type="region of interest" description="Disordered" evidence="1">
    <location>
        <begin position="21"/>
        <end position="55"/>
    </location>
</feature>
<feature type="region of interest" description="Disordered" evidence="1">
    <location>
        <begin position="696"/>
        <end position="723"/>
    </location>
</feature>
<name>A0ABD2B1Y4_VESSQ</name>
<feature type="compositionally biased region" description="Polar residues" evidence="1">
    <location>
        <begin position="391"/>
        <end position="413"/>
    </location>
</feature>
<feature type="compositionally biased region" description="Polar residues" evidence="1">
    <location>
        <begin position="703"/>
        <end position="723"/>
    </location>
</feature>
<accession>A0ABD2B1Y4</accession>
<feature type="region of interest" description="Disordered" evidence="1">
    <location>
        <begin position="365"/>
        <end position="413"/>
    </location>
</feature>
<keyword evidence="3" id="KW-1185">Reference proteome</keyword>
<feature type="region of interest" description="Disordered" evidence="1">
    <location>
        <begin position="307"/>
        <end position="345"/>
    </location>
</feature>
<dbReference type="EMBL" id="JAUDFV010000133">
    <property type="protein sequence ID" value="KAL2726731.1"/>
    <property type="molecule type" value="Genomic_DNA"/>
</dbReference>
<reference evidence="2 3" key="1">
    <citation type="journal article" date="2024" name="Ann. Entomol. Soc. Am.">
        <title>Genomic analyses of the southern and eastern yellowjacket wasps (Hymenoptera: Vespidae) reveal evolutionary signatures of social life.</title>
        <authorList>
            <person name="Catto M.A."/>
            <person name="Caine P.B."/>
            <person name="Orr S.E."/>
            <person name="Hunt B.G."/>
            <person name="Goodisman M.A.D."/>
        </authorList>
    </citation>
    <scope>NUCLEOTIDE SEQUENCE [LARGE SCALE GENOMIC DNA]</scope>
    <source>
        <strain evidence="2">233</strain>
        <tissue evidence="2">Head and thorax</tissue>
    </source>
</reference>
<comment type="caution">
    <text evidence="2">The sequence shown here is derived from an EMBL/GenBank/DDBJ whole genome shotgun (WGS) entry which is preliminary data.</text>
</comment>
<feature type="compositionally biased region" description="Low complexity" evidence="1">
    <location>
        <begin position="457"/>
        <end position="472"/>
    </location>
</feature>
<feature type="compositionally biased region" description="Polar residues" evidence="1">
    <location>
        <begin position="523"/>
        <end position="532"/>
    </location>
</feature>
<evidence type="ECO:0000313" key="3">
    <source>
        <dbReference type="Proteomes" id="UP001607302"/>
    </source>
</evidence>
<gene>
    <name evidence="2" type="ORF">V1478_007009</name>
</gene>
<sequence>YKFSVSDNSLLAIPSESIAVQPPAYIGPPAPGDKEKSHKYNKDISKDSQGNQGRYQEEIRNHGNYDERRGYAQNNYPRNNCQHYYRYNDDQKFFERKISNYCDYQLRNCDRQSVQMQNAKNQRFCMAGRGFDQQQFYTLPTRRAQREIEPPRSVTPDITRGLGRGSLSAMHMLARQGRRPVVEQVPEQVPKQVLLPEQVLPEQVRLTSNRKLEELETRKRLVKQQQTTPIVDVRNRFATPLSLSALGYRFFASSPVNEPIAMPPTSTDLLKHDPISPIGGGYGNGFESSTPIARSVARTVAERLALTTGNSPSPVPSSSGRSTPVQPSSSSGRNTPTNLILSPSKSTMSNEELFAAIHKSKKRLNIKDDGENMSPYGSMNSLIKTPAGNRHSWSPESQKSTEIPISQPIHSPSATSRLDFKRLLLQQSVKVGPTRLSAAEQLKLSRQQCQQQQQQQQQQQHHLYHHQQQLQQSSTIVNPSQTPLTKVMSPRSVWRFQTPRTDVLSSTIIEDTAAEEKAMKPSPENTSPISRLNSKRQLDLGNELANNLRDTRKEDDLIESCDGRLSSSVGVLSNSHLDNKKDNRTPKRITQIEPKVLPSYNLVENGANTINANTIPTNIATTIATSIATTSNTGVSLLQYSHNSPRLTSKGQEAVNAIESRRLSNQLARAQFLSSTPTIANDQAQQSAYFGKRFRARSESPKHVNSQNVATRSPSAPTLETAL</sequence>
<feature type="compositionally biased region" description="Polar residues" evidence="1">
    <location>
        <begin position="473"/>
        <end position="484"/>
    </location>
</feature>
<feature type="non-terminal residue" evidence="2">
    <location>
        <position position="1"/>
    </location>
</feature>
<dbReference type="AlphaFoldDB" id="A0ABD2B1Y4"/>
<feature type="compositionally biased region" description="Basic and acidic residues" evidence="1">
    <location>
        <begin position="32"/>
        <end position="46"/>
    </location>
</feature>
<evidence type="ECO:0000313" key="2">
    <source>
        <dbReference type="EMBL" id="KAL2726731.1"/>
    </source>
</evidence>
<proteinExistence type="predicted"/>